<organism evidence="2">
    <name type="scientific">Trypanosoma congolense (strain IL3000)</name>
    <dbReference type="NCBI Taxonomy" id="1068625"/>
    <lineage>
        <taxon>Eukaryota</taxon>
        <taxon>Discoba</taxon>
        <taxon>Euglenozoa</taxon>
        <taxon>Kinetoplastea</taxon>
        <taxon>Metakinetoplastina</taxon>
        <taxon>Trypanosomatida</taxon>
        <taxon>Trypanosomatidae</taxon>
        <taxon>Trypanosoma</taxon>
        <taxon>Nannomonas</taxon>
    </lineage>
</organism>
<feature type="transmembrane region" description="Helical" evidence="1">
    <location>
        <begin position="63"/>
        <end position="83"/>
    </location>
</feature>
<keyword evidence="1" id="KW-0472">Membrane</keyword>
<evidence type="ECO:0000313" key="2">
    <source>
        <dbReference type="EMBL" id="CCC94677.1"/>
    </source>
</evidence>
<keyword evidence="1" id="KW-0812">Transmembrane</keyword>
<protein>
    <submittedName>
        <fullName evidence="2">Uncharacterized protein</fullName>
    </submittedName>
</protein>
<evidence type="ECO:0000256" key="1">
    <source>
        <dbReference type="SAM" id="Phobius"/>
    </source>
</evidence>
<gene>
    <name evidence="2" type="ORF">TCIL3000_11_570</name>
</gene>
<feature type="transmembrane region" description="Helical" evidence="1">
    <location>
        <begin position="37"/>
        <end position="56"/>
    </location>
</feature>
<keyword evidence="1" id="KW-1133">Transmembrane helix</keyword>
<accession>G0UZ58</accession>
<dbReference type="AlphaFoldDB" id="G0UZ58"/>
<feature type="transmembrane region" description="Helical" evidence="1">
    <location>
        <begin position="12"/>
        <end position="31"/>
    </location>
</feature>
<reference evidence="2" key="1">
    <citation type="journal article" date="2012" name="Proc. Natl. Acad. Sci. U.S.A.">
        <title>Antigenic diversity is generated by distinct evolutionary mechanisms in African trypanosome species.</title>
        <authorList>
            <person name="Jackson A.P."/>
            <person name="Berry A."/>
            <person name="Aslett M."/>
            <person name="Allison H.C."/>
            <person name="Burton P."/>
            <person name="Vavrova-Anderson J."/>
            <person name="Brown R."/>
            <person name="Browne H."/>
            <person name="Corton N."/>
            <person name="Hauser H."/>
            <person name="Gamble J."/>
            <person name="Gilderthorp R."/>
            <person name="Marcello L."/>
            <person name="McQuillan J."/>
            <person name="Otto T.D."/>
            <person name="Quail M.A."/>
            <person name="Sanders M.J."/>
            <person name="van Tonder A."/>
            <person name="Ginger M.L."/>
            <person name="Field M.C."/>
            <person name="Barry J.D."/>
            <person name="Hertz-Fowler C."/>
            <person name="Berriman M."/>
        </authorList>
    </citation>
    <scope>NUCLEOTIDE SEQUENCE</scope>
    <source>
        <strain evidence="2">IL3000</strain>
    </source>
</reference>
<name>G0UZ58_TRYCI</name>
<dbReference type="EMBL" id="HE575324">
    <property type="protein sequence ID" value="CCC94677.1"/>
    <property type="molecule type" value="Genomic_DNA"/>
</dbReference>
<feature type="transmembrane region" description="Helical" evidence="1">
    <location>
        <begin position="103"/>
        <end position="126"/>
    </location>
</feature>
<sequence length="128" mass="14976">MCCRRENKWFSLRFLFIVVISLPHFGFNGSVDTPLPYISFCCIATKCTGSGVYSFWLVARHSYFFSLLFFSSFFVSICGPRFLTLTVSLRSCHLSTNSFSERIIQNPTCFLPFCFRFSFFFVHWMCSH</sequence>
<proteinExistence type="predicted"/>